<feature type="non-terminal residue" evidence="2">
    <location>
        <position position="412"/>
    </location>
</feature>
<name>A0A0T6B8M4_9SCAR</name>
<feature type="coiled-coil region" evidence="1">
    <location>
        <begin position="343"/>
        <end position="370"/>
    </location>
</feature>
<evidence type="ECO:0000256" key="1">
    <source>
        <dbReference type="SAM" id="Coils"/>
    </source>
</evidence>
<gene>
    <name evidence="2" type="ORF">AMK59_4490</name>
</gene>
<protein>
    <submittedName>
        <fullName evidence="2">Uncharacterized protein</fullName>
    </submittedName>
</protein>
<keyword evidence="3" id="KW-1185">Reference proteome</keyword>
<evidence type="ECO:0000313" key="2">
    <source>
        <dbReference type="EMBL" id="KRT83699.1"/>
    </source>
</evidence>
<comment type="caution">
    <text evidence="2">The sequence shown here is derived from an EMBL/GenBank/DDBJ whole genome shotgun (WGS) entry which is preliminary data.</text>
</comment>
<feature type="coiled-coil region" evidence="1">
    <location>
        <begin position="83"/>
        <end position="179"/>
    </location>
</feature>
<dbReference type="InterPro" id="IPR002017">
    <property type="entry name" value="Spectrin_repeat"/>
</dbReference>
<dbReference type="Proteomes" id="UP000051574">
    <property type="component" value="Unassembled WGS sequence"/>
</dbReference>
<dbReference type="GO" id="GO:0005737">
    <property type="term" value="C:cytoplasm"/>
    <property type="evidence" value="ECO:0007669"/>
    <property type="project" value="UniProtKB-ARBA"/>
</dbReference>
<dbReference type="AlphaFoldDB" id="A0A0T6B8M4"/>
<feature type="coiled-coil region" evidence="1">
    <location>
        <begin position="211"/>
        <end position="238"/>
    </location>
</feature>
<accession>A0A0T6B8M4</accession>
<organism evidence="2 3">
    <name type="scientific">Oryctes borbonicus</name>
    <dbReference type="NCBI Taxonomy" id="1629725"/>
    <lineage>
        <taxon>Eukaryota</taxon>
        <taxon>Metazoa</taxon>
        <taxon>Ecdysozoa</taxon>
        <taxon>Arthropoda</taxon>
        <taxon>Hexapoda</taxon>
        <taxon>Insecta</taxon>
        <taxon>Pterygota</taxon>
        <taxon>Neoptera</taxon>
        <taxon>Endopterygota</taxon>
        <taxon>Coleoptera</taxon>
        <taxon>Polyphaga</taxon>
        <taxon>Scarabaeiformia</taxon>
        <taxon>Scarabaeidae</taxon>
        <taxon>Dynastinae</taxon>
        <taxon>Oryctes</taxon>
    </lineage>
</organism>
<reference evidence="2 3" key="1">
    <citation type="submission" date="2015-09" db="EMBL/GenBank/DDBJ databases">
        <title>Draft genome of the scarab beetle Oryctes borbonicus.</title>
        <authorList>
            <person name="Meyer J.M."/>
            <person name="Markov G.V."/>
            <person name="Baskaran P."/>
            <person name="Herrmann M."/>
            <person name="Sommer R.J."/>
            <person name="Roedelsperger C."/>
        </authorList>
    </citation>
    <scope>NUCLEOTIDE SEQUENCE [LARGE SCALE GENOMIC DNA]</scope>
    <source>
        <strain evidence="2">OB123</strain>
        <tissue evidence="2">Whole animal</tissue>
    </source>
</reference>
<proteinExistence type="predicted"/>
<dbReference type="Pfam" id="PF00435">
    <property type="entry name" value="Spectrin"/>
    <property type="match status" value="1"/>
</dbReference>
<dbReference type="EMBL" id="LJIG01009128">
    <property type="protein sequence ID" value="KRT83699.1"/>
    <property type="molecule type" value="Genomic_DNA"/>
</dbReference>
<evidence type="ECO:0000313" key="3">
    <source>
        <dbReference type="Proteomes" id="UP000051574"/>
    </source>
</evidence>
<sequence length="412" mass="47934">QIARLKQLLLLREQYLVLITEIMTFITKYTEIVRDIEKSGKTVEEKIESYAHAIDKIQECEALWATAYDKGQQIIADGSAQDRNNVTEQLQSLKQSLQNLRREVEKQKEKLETMALEYRKLAAELEEILDWLHANEATVHSRPLLNRDVKNVEKELENHRKLAENVNRYLDRIKQVQESTKYDEGMPSSLLEKLSEANSLLQSLPRELEERGRYLENNKGLRENYEALKQKLRDWVHEAEVRLQSNKDGVDFVNILSDLEEHKIFFSTEASMKELVSISIQQAADKIWPSLTPNEQEELSREQQQHTQMLLVSISIQQAADKIWPSLTPNEQEELSREQQQHTQMLKNTLNSAKSEKAQLEQDAEVWKDYCQMLDKVKSVIARTKFVDEPVCTLAGLHFNTQKISHALNDIQ</sequence>
<feature type="non-terminal residue" evidence="2">
    <location>
        <position position="1"/>
    </location>
</feature>
<dbReference type="Gene3D" id="1.20.58.60">
    <property type="match status" value="1"/>
</dbReference>
<dbReference type="InterPro" id="IPR018159">
    <property type="entry name" value="Spectrin/alpha-actinin"/>
</dbReference>
<dbReference type="SUPFAM" id="SSF46966">
    <property type="entry name" value="Spectrin repeat"/>
    <property type="match status" value="2"/>
</dbReference>
<dbReference type="SMART" id="SM00150">
    <property type="entry name" value="SPEC"/>
    <property type="match status" value="1"/>
</dbReference>
<keyword evidence="1" id="KW-0175">Coiled coil</keyword>
<dbReference type="OrthoDB" id="7615104at2759"/>